<dbReference type="Gene3D" id="2.60.40.10">
    <property type="entry name" value="Immunoglobulins"/>
    <property type="match status" value="2"/>
</dbReference>
<dbReference type="InterPro" id="IPR050473">
    <property type="entry name" value="A2M/Complement_sys"/>
</dbReference>
<dbReference type="Pfam" id="PF01835">
    <property type="entry name" value="MG2"/>
    <property type="match status" value="1"/>
</dbReference>
<keyword evidence="6" id="KW-0722">Serine protease inhibitor</keyword>
<dbReference type="InterPro" id="IPR001007">
    <property type="entry name" value="VWF_dom"/>
</dbReference>
<feature type="chain" id="PRO_5008217316" evidence="9">
    <location>
        <begin position="19"/>
        <end position="1914"/>
    </location>
</feature>
<dbReference type="GO" id="GO:0005615">
    <property type="term" value="C:extracellular space"/>
    <property type="evidence" value="ECO:0007669"/>
    <property type="project" value="InterPro"/>
</dbReference>
<dbReference type="SMART" id="SM01361">
    <property type="entry name" value="A2M_recep"/>
    <property type="match status" value="1"/>
</dbReference>
<keyword evidence="3" id="KW-0964">Secreted</keyword>
<dbReference type="SMART" id="SM01360">
    <property type="entry name" value="A2M"/>
    <property type="match status" value="1"/>
</dbReference>
<evidence type="ECO:0000256" key="9">
    <source>
        <dbReference type="SAM" id="SignalP"/>
    </source>
</evidence>
<dbReference type="SUPFAM" id="SSF81296">
    <property type="entry name" value="E set domains"/>
    <property type="match status" value="1"/>
</dbReference>
<dbReference type="SMART" id="SM00214">
    <property type="entry name" value="VWC"/>
    <property type="match status" value="2"/>
</dbReference>
<dbReference type="PROSITE" id="PS01208">
    <property type="entry name" value="VWFC_1"/>
    <property type="match status" value="2"/>
</dbReference>
<dbReference type="FunFam" id="2.60.40.1930:FF:000001">
    <property type="entry name" value="CD109 isoform 3"/>
    <property type="match status" value="1"/>
</dbReference>
<dbReference type="InterPro" id="IPR013783">
    <property type="entry name" value="Ig-like_fold"/>
</dbReference>
<dbReference type="InterPro" id="IPR011626">
    <property type="entry name" value="Alpha-macroglobulin_TED"/>
</dbReference>
<evidence type="ECO:0000256" key="5">
    <source>
        <dbReference type="ARBA" id="ARBA00022729"/>
    </source>
</evidence>
<dbReference type="SMART" id="SM01359">
    <property type="entry name" value="A2M_N_2"/>
    <property type="match status" value="1"/>
</dbReference>
<sequence length="1914" mass="215760">MRARLGFLVVLFAFVARGEERFKLPGHLVTVSRNLWSGERFKYCVTFPRNADLESGPVSELTIGITLTNQEIKITTHYDKVQYFSVDGESRCYGLTAPDLPGRYNFTANLTANFGSYIASQVYTSGATIHDSSIQSVTLVQTDKPLYKPGQMVKFRVMKLKKDFRPVFGLIPFIGIENPSGVRVMQWRNVDLSKGITSLEMQLSKDPPLGKWMIKVMFDKEITQIFEVKEYVLPKFEVTVTPPAYLLPSTSTMDGEVCGKYTYGQPVKGTLELKVCYERTWWGYWGGRSRDPNFQRPCAERILTINGCEKFSINASEIYLSSSRYSRYGKLVINATITEDGTGTVLKGQSKGPEMKFYPFELKMEDDTNNYFKSVFPYKGRVTAIRPDGSPAAGEIIQVSVEDYNWDEPWALKKDFVTDSNGKVEFSIEDVPENITRFSVQAKAIEYVSDYRTRAILQLYQPSAYMYVRRWFSPSESFIQIEDITEPVKCGQDLKLGVLYSTPPDSRYKMHVIVTEGSEMVYTNHHTHHFKIHDAVNFETVDKSSYLERYFPTRPPPFVQPPLPPLIPINITSDDNETEPVPVVEDPIVPEEVQPLILNRRRRQTSGCVDMDGKTVAVDDMYKPDSTNPCKTCVCSDTDEEETCFTAMCVPPTCPNYKMREKECCAWDCLDDNGNVIPPMIPEVEPPPPPPKGCVDRDGMSINHGDRYIPSQSNPCNSCSCNNGQKDSCQTIYCSPPPCQDYLPIHGTCCGFVCPADIEPPEPPALQKNNHIAHMYLTIPITSAMAPRSKVMVYYVRDDMETVATSREFTVEKCLDNQVKLEFEEVSVKPGMEATMKLQAEPGSVCSVGTVDKSMQIMKPDHEMTAEKFYKLVSQYQPYYYYSSWQDNRKYCEEQLKEEVEKLENDTMIHYSFNTESVDSIEAFRSLQLMVLSNLRVQTRPCTIRTHRRYNNPVPMFSSRTRNRGMPGLSGENGVSIDRSDVVVSAGSVEAVVDKAQKKVRSFFPETWLWEIEVVGDTGEIMLKRKVPDTITEWIGNSVCVSSTAGIGISQPTALRAFQPFFLSFTLPYSVVRGEVVPVLVTVFNYMSESLTMQVELERSPDFDLQVSAATKYDCIHGGESSTFKFDITPKSLGKIKINASAISITDNGFCGNNVVQSTEAIGASDAVSRELLIEAEGLEKEHTFSSYICPADSTGSLEETSINLALPTNIVPDSARGFVSVIGDVMGPALSNLQDLLRMPYGCGEQNMASFAPNIFALQYLNNTNQQTKSVVEEAKRYMRVGYQRQLKYRHPDGSYSAWGGSGDTSGSMWLTAFVIKCLGQSRPYIEIDEKDLNKSIAWFKRRQLETGCFPKIGYTHSYYLKGGFADRSNEAVMTSFVLIAMMEAGVPRDDQVVLDGIRCLDIQPLEDTYSLAVMAYAYSLYKVSHPRRREVMTMLMDRAKFEGETIYWERQKDEDENVTVSPYRWFRAPSAEIEITSYALLANIVNNQSNAAVNAKPIVMWLSRQRNSLGGFGSTQDTIVALQALSRYASLVYQKGVNIMIQMSGTGFTSMFEINDKNNLLLQSKEFSKPIPSSLICSVAGKGCAFIQASVKYNIPDEPTGPAFDLTTKIYRSKDHANHCAKRTLNICVKFTGQGGVSNMAIVDVKMQTGWIPVKDSLKKLLQKSQNGGPSQSIDLQKYETDGNMVHLYFDQLDTLRRCFYFDVEQNIEVTDPKPAFVKVYDYYETDLSVTKQYDIRTTCGTKEELPYLSLEEYAYGLLNTPVDEIAQFRLPSGRLPSPRGSSSVFSRPMRCPKCLSYLPSPDDKMEELICSASHIYKMRTGTGDNMKLYADMKPQRKVRIAKFVTREMNDVCRGCDMMKTTKKDGFQKVLVFTETGVYNSTSSKIILDDRSTIVKLTKAIETIVFRRNKGC</sequence>
<dbReference type="EMBL" id="KF953540">
    <property type="protein sequence ID" value="AIV99912.2"/>
    <property type="molecule type" value="mRNA"/>
</dbReference>
<feature type="domain" description="VWFC" evidence="10">
    <location>
        <begin position="692"/>
        <end position="755"/>
    </location>
</feature>
<dbReference type="Gene3D" id="1.50.10.20">
    <property type="match status" value="1"/>
</dbReference>
<evidence type="ECO:0000256" key="7">
    <source>
        <dbReference type="ARBA" id="ARBA00023157"/>
    </source>
</evidence>
<dbReference type="PROSITE" id="PS50184">
    <property type="entry name" value="VWFC_2"/>
    <property type="match status" value="2"/>
</dbReference>
<keyword evidence="8" id="KW-0325">Glycoprotein</keyword>
<organism evidence="11">
    <name type="scientific">Pinctada fucata</name>
    <name type="common">Akoya pearl oyster</name>
    <name type="synonym">Pinctada imbricata fucata</name>
    <dbReference type="NCBI Taxonomy" id="50426"/>
    <lineage>
        <taxon>Eukaryota</taxon>
        <taxon>Metazoa</taxon>
        <taxon>Spiralia</taxon>
        <taxon>Lophotrochozoa</taxon>
        <taxon>Mollusca</taxon>
        <taxon>Bivalvia</taxon>
        <taxon>Autobranchia</taxon>
        <taxon>Pteriomorphia</taxon>
        <taxon>Pterioida</taxon>
        <taxon>Pterioidea</taxon>
        <taxon>Pteriidae</taxon>
        <taxon>Pinctada</taxon>
    </lineage>
</organism>
<dbReference type="InterPro" id="IPR041813">
    <property type="entry name" value="A2M_TED"/>
</dbReference>
<dbReference type="InterPro" id="IPR008930">
    <property type="entry name" value="Terpenoid_cyclase/PrenylTrfase"/>
</dbReference>
<feature type="signal peptide" evidence="9">
    <location>
        <begin position="1"/>
        <end position="18"/>
    </location>
</feature>
<dbReference type="InterPro" id="IPR019742">
    <property type="entry name" value="MacrogloblnA2_CS"/>
</dbReference>
<dbReference type="InterPro" id="IPR040839">
    <property type="entry name" value="MG4"/>
</dbReference>
<dbReference type="SMART" id="SM01419">
    <property type="entry name" value="Thiol-ester_cl"/>
    <property type="match status" value="1"/>
</dbReference>
<feature type="domain" description="VWFC" evidence="10">
    <location>
        <begin position="606"/>
        <end position="670"/>
    </location>
</feature>
<evidence type="ECO:0000256" key="4">
    <source>
        <dbReference type="ARBA" id="ARBA00022690"/>
    </source>
</evidence>
<dbReference type="Pfam" id="PF00207">
    <property type="entry name" value="A2M"/>
    <property type="match status" value="1"/>
</dbReference>
<dbReference type="InterPro" id="IPR009048">
    <property type="entry name" value="A-macroglobulin_rcpt-bd"/>
</dbReference>
<comment type="similarity">
    <text evidence="2">Belongs to the protease inhibitor I39 (alpha-2-macroglobulin) family.</text>
</comment>
<dbReference type="Gene3D" id="2.60.120.1540">
    <property type="match status" value="1"/>
</dbReference>
<keyword evidence="4" id="KW-0646">Protease inhibitor</keyword>
<dbReference type="Pfam" id="PF07703">
    <property type="entry name" value="A2M_BRD"/>
    <property type="match status" value="1"/>
</dbReference>
<dbReference type="InterPro" id="IPR011625">
    <property type="entry name" value="A2M_N_BRD"/>
</dbReference>
<dbReference type="SUPFAM" id="SSF57603">
    <property type="entry name" value="FnI-like domain"/>
    <property type="match status" value="1"/>
</dbReference>
<keyword evidence="5 9" id="KW-0732">Signal</keyword>
<proteinExistence type="evidence at transcript level"/>
<dbReference type="Pfam" id="PF17791">
    <property type="entry name" value="MG3"/>
    <property type="match status" value="1"/>
</dbReference>
<dbReference type="Gene3D" id="2.60.40.1930">
    <property type="match status" value="2"/>
</dbReference>
<dbReference type="Pfam" id="PF17789">
    <property type="entry name" value="MG4"/>
    <property type="match status" value="1"/>
</dbReference>
<dbReference type="InterPro" id="IPR041555">
    <property type="entry name" value="MG3"/>
</dbReference>
<keyword evidence="7" id="KW-1015">Disulfide bond</keyword>
<dbReference type="InterPro" id="IPR002890">
    <property type="entry name" value="MG2"/>
</dbReference>
<dbReference type="InterPro" id="IPR001599">
    <property type="entry name" value="Macroglobln_a2"/>
</dbReference>
<dbReference type="Gene3D" id="2.60.40.690">
    <property type="entry name" value="Alpha-macroglobulin, receptor-binding domain"/>
    <property type="match status" value="1"/>
</dbReference>
<dbReference type="Gene3D" id="2.60.40.1940">
    <property type="match status" value="1"/>
</dbReference>
<evidence type="ECO:0000313" key="11">
    <source>
        <dbReference type="EMBL" id="AIV99912.2"/>
    </source>
</evidence>
<accession>A0A0K0L8X1</accession>
<dbReference type="CDD" id="cd02897">
    <property type="entry name" value="A2M_2"/>
    <property type="match status" value="1"/>
</dbReference>
<dbReference type="InterPro" id="IPR047565">
    <property type="entry name" value="Alpha-macroglob_thiol-ester_cl"/>
</dbReference>
<evidence type="ECO:0000256" key="6">
    <source>
        <dbReference type="ARBA" id="ARBA00022900"/>
    </source>
</evidence>
<dbReference type="PANTHER" id="PTHR11412:SF171">
    <property type="entry name" value="PREGNANCY ZONE PROTEIN-LIKE PROTEIN"/>
    <property type="match status" value="1"/>
</dbReference>
<reference evidence="11" key="1">
    <citation type="submission" date="2016-06" db="EMBL/GenBank/DDBJ databases">
        <title>Cloning and expression of alpha-2-macroglobulin gene in the hemocytes of pearl oyster (Pinctada fucata) responding to bacteria challenge.</title>
        <authorList>
            <person name="Wang Z."/>
        </authorList>
    </citation>
    <scope>NUCLEOTIDE SEQUENCE</scope>
</reference>
<dbReference type="PROSITE" id="PS00477">
    <property type="entry name" value="ALPHA_2_MACROGLOBULIN"/>
    <property type="match status" value="1"/>
</dbReference>
<name>A0A0K0L8X1_PINFU</name>
<comment type="subcellular location">
    <subcellularLocation>
        <location evidence="1">Secreted</location>
    </subcellularLocation>
</comment>
<dbReference type="Pfam" id="PF23334">
    <property type="entry name" value="VWC2L_2nd"/>
    <property type="match status" value="1"/>
</dbReference>
<evidence type="ECO:0000256" key="8">
    <source>
        <dbReference type="ARBA" id="ARBA00023180"/>
    </source>
</evidence>
<evidence type="ECO:0000256" key="3">
    <source>
        <dbReference type="ARBA" id="ARBA00022525"/>
    </source>
</evidence>
<dbReference type="SUPFAM" id="SSF49410">
    <property type="entry name" value="Alpha-macroglobulin receptor domain"/>
    <property type="match status" value="1"/>
</dbReference>
<dbReference type="InterPro" id="IPR036595">
    <property type="entry name" value="A-macroglobulin_rcpt-bd_sf"/>
</dbReference>
<dbReference type="PANTHER" id="PTHR11412">
    <property type="entry name" value="MACROGLOBULIN / COMPLEMENT"/>
    <property type="match status" value="1"/>
</dbReference>
<dbReference type="SUPFAM" id="SSF48239">
    <property type="entry name" value="Terpenoid cyclases/Protein prenyltransferases"/>
    <property type="match status" value="1"/>
</dbReference>
<protein>
    <submittedName>
        <fullName evidence="11">Alpha-2-macroglobulin</fullName>
    </submittedName>
</protein>
<evidence type="ECO:0000256" key="1">
    <source>
        <dbReference type="ARBA" id="ARBA00004613"/>
    </source>
</evidence>
<dbReference type="FunFam" id="1.50.10.20:FF:000001">
    <property type="entry name" value="CD109 isoform 1"/>
    <property type="match status" value="1"/>
</dbReference>
<dbReference type="Gene3D" id="2.20.130.20">
    <property type="match status" value="1"/>
</dbReference>
<dbReference type="GO" id="GO:0004867">
    <property type="term" value="F:serine-type endopeptidase inhibitor activity"/>
    <property type="evidence" value="ECO:0007669"/>
    <property type="project" value="UniProtKB-KW"/>
</dbReference>
<dbReference type="Pfam" id="PF07677">
    <property type="entry name" value="A2M_recep"/>
    <property type="match status" value="1"/>
</dbReference>
<evidence type="ECO:0000259" key="10">
    <source>
        <dbReference type="PROSITE" id="PS50184"/>
    </source>
</evidence>
<dbReference type="InterPro" id="IPR014756">
    <property type="entry name" value="Ig_E-set"/>
</dbReference>
<evidence type="ECO:0000256" key="2">
    <source>
        <dbReference type="ARBA" id="ARBA00010952"/>
    </source>
</evidence>
<dbReference type="Pfam" id="PF07678">
    <property type="entry name" value="TED_complement"/>
    <property type="match status" value="1"/>
</dbReference>